<evidence type="ECO:0000259" key="1">
    <source>
        <dbReference type="Pfam" id="PF00561"/>
    </source>
</evidence>
<dbReference type="eggNOG" id="ENOG502SG5S">
    <property type="taxonomic scope" value="Eukaryota"/>
</dbReference>
<dbReference type="InterPro" id="IPR000073">
    <property type="entry name" value="AB_hydrolase_1"/>
</dbReference>
<dbReference type="KEGG" id="csl:COCSUDRAFT_59129"/>
<evidence type="ECO:0000313" key="2">
    <source>
        <dbReference type="EMBL" id="EIE26607.1"/>
    </source>
</evidence>
<reference evidence="2 3" key="1">
    <citation type="journal article" date="2012" name="Genome Biol.">
        <title>The genome of the polar eukaryotic microalga coccomyxa subellipsoidea reveals traits of cold adaptation.</title>
        <authorList>
            <person name="Blanc G."/>
            <person name="Agarkova I."/>
            <person name="Grimwood J."/>
            <person name="Kuo A."/>
            <person name="Brueggeman A."/>
            <person name="Dunigan D."/>
            <person name="Gurnon J."/>
            <person name="Ladunga I."/>
            <person name="Lindquist E."/>
            <person name="Lucas S."/>
            <person name="Pangilinan J."/>
            <person name="Proschold T."/>
            <person name="Salamov A."/>
            <person name="Schmutz J."/>
            <person name="Weeks D."/>
            <person name="Yamada T."/>
            <person name="Claverie J.M."/>
            <person name="Grigoriev I."/>
            <person name="Van Etten J."/>
            <person name="Lomsadze A."/>
            <person name="Borodovsky M."/>
        </authorList>
    </citation>
    <scope>NUCLEOTIDE SEQUENCE [LARGE SCALE GENOMIC DNA]</scope>
    <source>
        <strain evidence="2 3">C-169</strain>
    </source>
</reference>
<evidence type="ECO:0000313" key="3">
    <source>
        <dbReference type="Proteomes" id="UP000007264"/>
    </source>
</evidence>
<dbReference type="GO" id="GO:0016787">
    <property type="term" value="F:hydrolase activity"/>
    <property type="evidence" value="ECO:0007669"/>
    <property type="project" value="UniProtKB-KW"/>
</dbReference>
<dbReference type="PROSITE" id="PS51257">
    <property type="entry name" value="PROKAR_LIPOPROTEIN"/>
    <property type="match status" value="1"/>
</dbReference>
<dbReference type="InterPro" id="IPR029058">
    <property type="entry name" value="AB_hydrolase_fold"/>
</dbReference>
<comment type="caution">
    <text evidence="2">The sequence shown here is derived from an EMBL/GenBank/DDBJ whole genome shotgun (WGS) entry which is preliminary data.</text>
</comment>
<dbReference type="RefSeq" id="XP_005651151.1">
    <property type="nucleotide sequence ID" value="XM_005651094.1"/>
</dbReference>
<dbReference type="Proteomes" id="UP000007264">
    <property type="component" value="Unassembled WGS sequence"/>
</dbReference>
<dbReference type="OrthoDB" id="7130006at2759"/>
<proteinExistence type="predicted"/>
<accession>I0Z7I8</accession>
<gene>
    <name evidence="2" type="ORF">COCSUDRAFT_59129</name>
</gene>
<name>I0Z7I8_COCSC</name>
<dbReference type="EMBL" id="AGSI01000002">
    <property type="protein sequence ID" value="EIE26607.1"/>
    <property type="molecule type" value="Genomic_DNA"/>
</dbReference>
<dbReference type="SUPFAM" id="SSF53474">
    <property type="entry name" value="alpha/beta-Hydrolases"/>
    <property type="match status" value="1"/>
</dbReference>
<dbReference type="Gene3D" id="3.40.50.1820">
    <property type="entry name" value="alpha/beta hydrolase"/>
    <property type="match status" value="1"/>
</dbReference>
<organism evidence="2 3">
    <name type="scientific">Coccomyxa subellipsoidea (strain C-169)</name>
    <name type="common">Green microalga</name>
    <dbReference type="NCBI Taxonomy" id="574566"/>
    <lineage>
        <taxon>Eukaryota</taxon>
        <taxon>Viridiplantae</taxon>
        <taxon>Chlorophyta</taxon>
        <taxon>core chlorophytes</taxon>
        <taxon>Trebouxiophyceae</taxon>
        <taxon>Trebouxiophyceae incertae sedis</taxon>
        <taxon>Coccomyxaceae</taxon>
        <taxon>Coccomyxa</taxon>
        <taxon>Coccomyxa subellipsoidea</taxon>
    </lineage>
</organism>
<dbReference type="GeneID" id="17044617"/>
<dbReference type="AlphaFoldDB" id="I0Z7I8"/>
<feature type="domain" description="AB hydrolase-1" evidence="1">
    <location>
        <begin position="36"/>
        <end position="239"/>
    </location>
</feature>
<sequence>MSLKLQEEVAFDYTAWGTGIAFAIGCGKSYLASGDTAPPAEDYSLDLFLNELRAVKSALGLERCHVLGHGWGGMLALTALSRATEEEKQAVASLSLASVPPSYKQLIQDRQKRARELPGKLRDALVGDAPADLKATALNEYRRRFITSRPDAGCLNVASAGQSVVVHTAMIGPDQYQVGGLLKDWAAADLLSSVHLPPTMVLRGEDEELYSSSVDSLVQSLPSIVTVKSFAGAGSYAHIDAWEPYLESLNTFMSDHD</sequence>
<protein>
    <submittedName>
        <fullName evidence="2">Alpha/beta-hydrolase</fullName>
    </submittedName>
</protein>
<dbReference type="Pfam" id="PF00561">
    <property type="entry name" value="Abhydrolase_1"/>
    <property type="match status" value="1"/>
</dbReference>
<keyword evidence="3" id="KW-1185">Reference proteome</keyword>